<dbReference type="AlphaFoldDB" id="A0A6G9Y7I6"/>
<feature type="region of interest" description="Disordered" evidence="1">
    <location>
        <begin position="346"/>
        <end position="561"/>
    </location>
</feature>
<feature type="compositionally biased region" description="Low complexity" evidence="1">
    <location>
        <begin position="408"/>
        <end position="430"/>
    </location>
</feature>
<feature type="compositionally biased region" description="Low complexity" evidence="1">
    <location>
        <begin position="456"/>
        <end position="467"/>
    </location>
</feature>
<dbReference type="KEGG" id="nah:F5544_06355"/>
<reference evidence="2 3" key="1">
    <citation type="journal article" date="2019" name="ACS Chem. Biol.">
        <title>Identification and Mobilization of a Cryptic Antibiotic Biosynthesis Gene Locus from a Human-Pathogenic Nocardia Isolate.</title>
        <authorList>
            <person name="Herisse M."/>
            <person name="Ishida K."/>
            <person name="Porter J.L."/>
            <person name="Howden B."/>
            <person name="Hertweck C."/>
            <person name="Stinear T.P."/>
            <person name="Pidot S.J."/>
        </authorList>
    </citation>
    <scope>NUCLEOTIDE SEQUENCE [LARGE SCALE GENOMIC DNA]</scope>
    <source>
        <strain evidence="2 3">AUSMDU00012717</strain>
    </source>
</reference>
<evidence type="ECO:0000313" key="2">
    <source>
        <dbReference type="EMBL" id="QIS09182.1"/>
    </source>
</evidence>
<evidence type="ECO:0000313" key="3">
    <source>
        <dbReference type="Proteomes" id="UP000503540"/>
    </source>
</evidence>
<feature type="compositionally biased region" description="Acidic residues" evidence="1">
    <location>
        <begin position="366"/>
        <end position="393"/>
    </location>
</feature>
<sequence>MRSLQLDARALAKKKPLSNLPSGTELSNVFTDRAAALDDIMGTHLGILQDLVDTMIAAGKAYDRVDVDNAGSVSAAGLTGKDYQGKLDEITVPQEPIRIRPYDDVIPDHSEPNGCAPSEMSKELRALADRETIPIHPEPPAQSWRTLHELRVHIEYNMVVAEMADWAYRCKRLGEDLDMSFADLGGKATTHAADWEGDAKEVAASAIQKYVTSTKPLRAAMNLMAENADLTRQYLAWTHAGMPVEPENPHDQSALEDYDGATGDTVADKLPEYQQRFAERYLANLALTAEYVPAFPRPEASFSGLSGLPAQEIRGRLGDVGGRNSIIRAGLRSGLDDLLSRGPLDLSGDITLPQPEIDQPQHISEDEPDQDQPEGQGEDDPQSDDPQPDDPQPDDPRHSGQSGLDGMSSASQGLQQLLSAAQQAAAQRSLEPAMSSKPPSEVDKEKLSMPTNKSAGLPKSGLPKLGGSPFGPALPKELTQPQASRMFPRAGLPTSRDGSPARVSAPAPVAGASGAPGMSGAPARGAQGDEKHQTSPALKSPENLDDAIGDPMIVGRPVLDI</sequence>
<gene>
    <name evidence="2" type="ORF">F5544_06355</name>
</gene>
<dbReference type="RefSeq" id="WP_167472323.1">
    <property type="nucleotide sequence ID" value="NZ_CP046172.1"/>
</dbReference>
<accession>A0A6G9Y7I6</accession>
<name>A0A6G9Y7I6_9NOCA</name>
<dbReference type="EMBL" id="CP046172">
    <property type="protein sequence ID" value="QIS09182.1"/>
    <property type="molecule type" value="Genomic_DNA"/>
</dbReference>
<evidence type="ECO:0000256" key="1">
    <source>
        <dbReference type="SAM" id="MobiDB-lite"/>
    </source>
</evidence>
<dbReference type="Proteomes" id="UP000503540">
    <property type="component" value="Chromosome"/>
</dbReference>
<keyword evidence="3" id="KW-1185">Reference proteome</keyword>
<protein>
    <submittedName>
        <fullName evidence="2">Uncharacterized protein</fullName>
    </submittedName>
</protein>
<feature type="compositionally biased region" description="Low complexity" evidence="1">
    <location>
        <begin position="498"/>
        <end position="526"/>
    </location>
</feature>
<organism evidence="2 3">
    <name type="scientific">Nocardia arthritidis</name>
    <dbReference type="NCBI Taxonomy" id="228602"/>
    <lineage>
        <taxon>Bacteria</taxon>
        <taxon>Bacillati</taxon>
        <taxon>Actinomycetota</taxon>
        <taxon>Actinomycetes</taxon>
        <taxon>Mycobacteriales</taxon>
        <taxon>Nocardiaceae</taxon>
        <taxon>Nocardia</taxon>
    </lineage>
</organism>
<proteinExistence type="predicted"/>